<sequence length="145" mass="16601">MPNLEPTPSEWQSRFQKACLTFVDEVETLAKYIRDNGDARGIGHRSRVYDGLMRLWVQVEKLKEAGLEMAAESPKCPLVLAKLQYWHIRDLADQTDFEDECDGLETELDQWAKGVLGDKVENLWVAGFLESLSLSILGRFQCSFF</sequence>
<dbReference type="OrthoDB" id="4314638at2759"/>
<evidence type="ECO:0000313" key="1">
    <source>
        <dbReference type="EMBL" id="KAJ5121473.1"/>
    </source>
</evidence>
<gene>
    <name evidence="1" type="ORF">N7515_009434</name>
</gene>
<dbReference type="EMBL" id="JAPQKL010000007">
    <property type="protein sequence ID" value="KAJ5121473.1"/>
    <property type="molecule type" value="Genomic_DNA"/>
</dbReference>
<dbReference type="RefSeq" id="XP_056517977.1">
    <property type="nucleotide sequence ID" value="XM_056670178.1"/>
</dbReference>
<comment type="caution">
    <text evidence="1">The sequence shown here is derived from an EMBL/GenBank/DDBJ whole genome shotgun (WGS) entry which is preliminary data.</text>
</comment>
<evidence type="ECO:0000313" key="2">
    <source>
        <dbReference type="Proteomes" id="UP001149079"/>
    </source>
</evidence>
<accession>A0A9W9GJA1</accession>
<reference evidence="1" key="1">
    <citation type="submission" date="2022-11" db="EMBL/GenBank/DDBJ databases">
        <authorList>
            <person name="Petersen C."/>
        </authorList>
    </citation>
    <scope>NUCLEOTIDE SEQUENCE</scope>
    <source>
        <strain evidence="1">IBT 22155</strain>
    </source>
</reference>
<name>A0A9W9GJA1_9EURO</name>
<dbReference type="GeneID" id="81409348"/>
<reference evidence="1" key="2">
    <citation type="journal article" date="2023" name="IMA Fungus">
        <title>Comparative genomic study of the Penicillium genus elucidates a diverse pangenome and 15 lateral gene transfer events.</title>
        <authorList>
            <person name="Petersen C."/>
            <person name="Sorensen T."/>
            <person name="Nielsen M.R."/>
            <person name="Sondergaard T.E."/>
            <person name="Sorensen J.L."/>
            <person name="Fitzpatrick D.A."/>
            <person name="Frisvad J.C."/>
            <person name="Nielsen K.L."/>
        </authorList>
    </citation>
    <scope>NUCLEOTIDE SEQUENCE</scope>
    <source>
        <strain evidence="1">IBT 22155</strain>
    </source>
</reference>
<protein>
    <submittedName>
        <fullName evidence="1">Uncharacterized protein</fullName>
    </submittedName>
</protein>
<dbReference type="Proteomes" id="UP001149079">
    <property type="component" value="Unassembled WGS sequence"/>
</dbReference>
<organism evidence="1 2">
    <name type="scientific">Penicillium bovifimosum</name>
    <dbReference type="NCBI Taxonomy" id="126998"/>
    <lineage>
        <taxon>Eukaryota</taxon>
        <taxon>Fungi</taxon>
        <taxon>Dikarya</taxon>
        <taxon>Ascomycota</taxon>
        <taxon>Pezizomycotina</taxon>
        <taxon>Eurotiomycetes</taxon>
        <taxon>Eurotiomycetidae</taxon>
        <taxon>Eurotiales</taxon>
        <taxon>Aspergillaceae</taxon>
        <taxon>Penicillium</taxon>
    </lineage>
</organism>
<keyword evidence="2" id="KW-1185">Reference proteome</keyword>
<proteinExistence type="predicted"/>
<dbReference type="AlphaFoldDB" id="A0A9W9GJA1"/>